<evidence type="ECO:0000256" key="5">
    <source>
        <dbReference type="ARBA" id="ARBA00013081"/>
    </source>
</evidence>
<comment type="function">
    <text evidence="14">Protein phosphatase which regulates actin filament dynamics. Dephosphorylates and activates the actin binding/depolymerizing factor cofilin, which subsequently binds to actin filaments and stimulates their disassembly. Inhibitory phosphorylation of cofilin is mediated by LIMK1, which may also be dephosphorylated and inactivated by this protein.</text>
</comment>
<dbReference type="AlphaFoldDB" id="A0A4W5MYQ3"/>
<evidence type="ECO:0000256" key="4">
    <source>
        <dbReference type="ARBA" id="ARBA00009580"/>
    </source>
</evidence>
<reference evidence="21" key="3">
    <citation type="submission" date="2025-09" db="UniProtKB">
        <authorList>
            <consortium name="Ensembl"/>
        </authorList>
    </citation>
    <scope>IDENTIFICATION</scope>
</reference>
<evidence type="ECO:0000256" key="8">
    <source>
        <dbReference type="ARBA" id="ARBA00022801"/>
    </source>
</evidence>
<evidence type="ECO:0000313" key="22">
    <source>
        <dbReference type="Proteomes" id="UP000314982"/>
    </source>
</evidence>
<dbReference type="SMART" id="SM00195">
    <property type="entry name" value="DSPc"/>
    <property type="match status" value="1"/>
</dbReference>
<dbReference type="InterPro" id="IPR020422">
    <property type="entry name" value="TYR_PHOSPHATASE_DUAL_dom"/>
</dbReference>
<dbReference type="Ensembl" id="ENSHHUT00000045205.1">
    <property type="protein sequence ID" value="ENSHHUP00000043572.1"/>
    <property type="gene ID" value="ENSHHUG00000026727.1"/>
</dbReference>
<dbReference type="FunFam" id="3.90.190.10:FF:000004">
    <property type="entry name" value="Protein phosphatase Slingshot homolog 2"/>
    <property type="match status" value="1"/>
</dbReference>
<dbReference type="PANTHER" id="PTHR45864">
    <property type="entry name" value="SLINGSHOT PROTEIN PHOSPHATASE HOMOLOG"/>
    <property type="match status" value="1"/>
</dbReference>
<evidence type="ECO:0000256" key="13">
    <source>
        <dbReference type="ARBA" id="ARBA00048336"/>
    </source>
</evidence>
<dbReference type="GeneTree" id="ENSGT00940000156133"/>
<evidence type="ECO:0000256" key="14">
    <source>
        <dbReference type="ARBA" id="ARBA00056712"/>
    </source>
</evidence>
<dbReference type="PANTHER" id="PTHR45864:SF7">
    <property type="entry name" value="PROTEIN-SERINE_THREONINE PHOSPHATASE"/>
    <property type="match status" value="1"/>
</dbReference>
<evidence type="ECO:0000256" key="2">
    <source>
        <dbReference type="ARBA" id="ARBA00004245"/>
    </source>
</evidence>
<evidence type="ECO:0000313" key="21">
    <source>
        <dbReference type="Ensembl" id="ENSHHUP00000043572.1"/>
    </source>
</evidence>
<dbReference type="Proteomes" id="UP000314982">
    <property type="component" value="Unassembled WGS sequence"/>
</dbReference>
<feature type="domain" description="Tyrosine specific protein phosphatases" evidence="19">
    <location>
        <begin position="305"/>
        <end position="362"/>
    </location>
</feature>
<dbReference type="FunFam" id="1.10.10.60:FF:000423">
    <property type="entry name" value="Slingshot protein phosphatase 1a"/>
    <property type="match status" value="1"/>
</dbReference>
<keyword evidence="7" id="KW-0597">Phosphoprotein</keyword>
<dbReference type="InterPro" id="IPR016130">
    <property type="entry name" value="Tyr_Pase_AS"/>
</dbReference>
<dbReference type="Pfam" id="PF23040">
    <property type="entry name" value="PH_SSH1-like_1st"/>
    <property type="match status" value="1"/>
</dbReference>
<keyword evidence="17" id="KW-0732">Signal</keyword>
<reference evidence="21" key="2">
    <citation type="submission" date="2025-08" db="UniProtKB">
        <authorList>
            <consortium name="Ensembl"/>
        </authorList>
    </citation>
    <scope>IDENTIFICATION</scope>
</reference>
<comment type="subcellular location">
    <subcellularLocation>
        <location evidence="3">Cleavage furrow</location>
    </subcellularLocation>
    <subcellularLocation>
        <location evidence="2">Cytoplasm</location>
        <location evidence="2">Cytoskeleton</location>
    </subcellularLocation>
    <subcellularLocation>
        <location evidence="1">Midbody</location>
    </subcellularLocation>
</comment>
<comment type="catalytic activity">
    <reaction evidence="13">
        <text>O-phospho-L-threonyl-[protein] + H2O = L-threonyl-[protein] + phosphate</text>
        <dbReference type="Rhea" id="RHEA:47004"/>
        <dbReference type="Rhea" id="RHEA-COMP:11060"/>
        <dbReference type="Rhea" id="RHEA-COMP:11605"/>
        <dbReference type="ChEBI" id="CHEBI:15377"/>
        <dbReference type="ChEBI" id="CHEBI:30013"/>
        <dbReference type="ChEBI" id="CHEBI:43474"/>
        <dbReference type="ChEBI" id="CHEBI:61977"/>
        <dbReference type="EC" id="3.1.3.16"/>
    </reaction>
</comment>
<evidence type="ECO:0000256" key="1">
    <source>
        <dbReference type="ARBA" id="ARBA00004214"/>
    </source>
</evidence>
<dbReference type="InterPro" id="IPR000387">
    <property type="entry name" value="Tyr_Pase_dom"/>
</dbReference>
<keyword evidence="10" id="KW-0007">Acetylation</keyword>
<organism evidence="21 22">
    <name type="scientific">Hucho hucho</name>
    <name type="common">huchen</name>
    <dbReference type="NCBI Taxonomy" id="62062"/>
    <lineage>
        <taxon>Eukaryota</taxon>
        <taxon>Metazoa</taxon>
        <taxon>Chordata</taxon>
        <taxon>Craniata</taxon>
        <taxon>Vertebrata</taxon>
        <taxon>Euteleostomi</taxon>
        <taxon>Actinopterygii</taxon>
        <taxon>Neopterygii</taxon>
        <taxon>Teleostei</taxon>
        <taxon>Protacanthopterygii</taxon>
        <taxon>Salmoniformes</taxon>
        <taxon>Salmonidae</taxon>
        <taxon>Salmoninae</taxon>
        <taxon>Hucho</taxon>
    </lineage>
</organism>
<dbReference type="SUPFAM" id="SSF52799">
    <property type="entry name" value="(Phosphotyrosine protein) phosphatases II"/>
    <property type="match status" value="1"/>
</dbReference>
<dbReference type="PROSITE" id="PS51998">
    <property type="entry name" value="DEK_C"/>
    <property type="match status" value="1"/>
</dbReference>
<dbReference type="InterPro" id="IPR043587">
    <property type="entry name" value="Phosphatase_SSH-like"/>
</dbReference>
<feature type="signal peptide" evidence="17">
    <location>
        <begin position="1"/>
        <end position="26"/>
    </location>
</feature>
<dbReference type="EC" id="3.1.3.16" evidence="5"/>
<evidence type="ECO:0000256" key="12">
    <source>
        <dbReference type="ARBA" id="ARBA00023212"/>
    </source>
</evidence>
<evidence type="ECO:0000259" key="19">
    <source>
        <dbReference type="PROSITE" id="PS50056"/>
    </source>
</evidence>
<evidence type="ECO:0000256" key="10">
    <source>
        <dbReference type="ARBA" id="ARBA00022990"/>
    </source>
</evidence>
<dbReference type="InterPro" id="IPR014876">
    <property type="entry name" value="DEK_C"/>
</dbReference>
<evidence type="ECO:0000256" key="15">
    <source>
        <dbReference type="ARBA" id="ARBA00067363"/>
    </source>
</evidence>
<keyword evidence="11" id="KW-0009">Actin-binding</keyword>
<dbReference type="GO" id="GO:0030837">
    <property type="term" value="P:negative regulation of actin filament polymerization"/>
    <property type="evidence" value="ECO:0007669"/>
    <property type="project" value="InterPro"/>
</dbReference>
<evidence type="ECO:0000256" key="17">
    <source>
        <dbReference type="SAM" id="SignalP"/>
    </source>
</evidence>
<proteinExistence type="inferred from homology"/>
<name>A0A4W5MYQ3_9TELE</name>
<comment type="similarity">
    <text evidence="4">Belongs to the protein-tyrosine phosphatase family.</text>
</comment>
<dbReference type="GO" id="GO:0030496">
    <property type="term" value="C:midbody"/>
    <property type="evidence" value="ECO:0007669"/>
    <property type="project" value="UniProtKB-SubCell"/>
</dbReference>
<dbReference type="Gene3D" id="3.90.190.10">
    <property type="entry name" value="Protein tyrosine phosphatase superfamily"/>
    <property type="match status" value="1"/>
</dbReference>
<evidence type="ECO:0000256" key="3">
    <source>
        <dbReference type="ARBA" id="ARBA00004626"/>
    </source>
</evidence>
<keyword evidence="8" id="KW-0378">Hydrolase</keyword>
<accession>A0A4W5MYQ3</accession>
<dbReference type="InterPro" id="IPR029021">
    <property type="entry name" value="Prot-tyrosine_phosphatase-like"/>
</dbReference>
<protein>
    <recommendedName>
        <fullName evidence="15">Protein phosphatase Slingshot homolog 1</fullName>
        <ecNumber evidence="5">3.1.3.16</ecNumber>
    </recommendedName>
    <alternativeName>
        <fullName evidence="16">SSH-like protein 1</fullName>
    </alternativeName>
</protein>
<sequence length="765" mass="85139">MNSGTSFPSFFMVKGAALFLQQGTNAQGPKTPTHHKHAGDLPRHLQVMINTLRSEDRIKLAVRLESGWSDRLRYMVVVYTSGRQDTEENILLGIDFTHKDSKSCSIGMVLPLWSDTKIHLDGDGGFSVTTGGRSHVFKPVSVQAMWSALQILHKASEVSRRHNYFPGGMALTWMGFYESCITSEQSCINEWNAMTDLETMRPDSPAMFVDRPTERERTECAIKAKLRSIMMFRDLENVTSKEIRVELEQHMSCNLKEYKEFLDNEMLLILGQMDKATLIFDHLYLGTFSYHNIRVFDEEATDLLAHWNETYNFIVRAKKNQSKCLVHCKMGVSRSASTVIAYAMKEYGWTLEKAYNFVKQKRSIARPNAGFMRQLAEYEGILDASKQRHNKLWRTEGGEDIPDEAPGQCCGGEDTPVDALDPLNYNYYFRRLSDTALDSEPSTPIEDVERDALLEDEGFPMAQLALPGEGTAAQTCGGRLEPLEDMRLRLEFSTVEEEDEEEAQKEEAEMAALARTPAGGEGVTEDEERKDQANVNRFNNENGERPAGQPLGVELQPAGVEMGPPSGVVEPQQEQEALAQLQRTGLELELGLVRQSAEQLERLSGLAMEGPLSGAGLSEKMDLSLAVEEMEMEVEGDVRVHSETHIPSTSCAVTAADPQMNTTPVSYPQWSTQTWTPVSSPHGSTLTRSFSSVSLHSNRGGRPGLVRPCTQEMVTRMRLAGLTVPSLLKRSSSLAKLGGLTFSIEDLSDLADDQAQLFSTVPPAL</sequence>
<dbReference type="CDD" id="cd11652">
    <property type="entry name" value="SSH-N"/>
    <property type="match status" value="1"/>
</dbReference>
<evidence type="ECO:0000256" key="7">
    <source>
        <dbReference type="ARBA" id="ARBA00022553"/>
    </source>
</evidence>
<keyword evidence="6" id="KW-0963">Cytoplasm</keyword>
<dbReference type="PROSITE" id="PS50056">
    <property type="entry name" value="TYR_PHOSPHATASE_2"/>
    <property type="match status" value="1"/>
</dbReference>
<feature type="chain" id="PRO_5021455812" description="Protein phosphatase Slingshot homolog 1" evidence="17">
    <location>
        <begin position="27"/>
        <end position="765"/>
    </location>
</feature>
<dbReference type="PROSITE" id="PS50054">
    <property type="entry name" value="TYR_PHOSPHATASE_DUAL"/>
    <property type="match status" value="1"/>
</dbReference>
<keyword evidence="9" id="KW-0904">Protein phosphatase</keyword>
<dbReference type="PROSITE" id="PS00383">
    <property type="entry name" value="TYR_PHOSPHATASE_1"/>
    <property type="match status" value="1"/>
</dbReference>
<feature type="domain" description="Tyrosine-protein phosphatase" evidence="18">
    <location>
        <begin position="237"/>
        <end position="384"/>
    </location>
</feature>
<feature type="domain" description="DEK-C" evidence="20">
    <location>
        <begin position="216"/>
        <end position="271"/>
    </location>
</feature>
<evidence type="ECO:0000259" key="18">
    <source>
        <dbReference type="PROSITE" id="PS50054"/>
    </source>
</evidence>
<keyword evidence="12" id="KW-0206">Cytoskeleton</keyword>
<dbReference type="InterPro" id="IPR000340">
    <property type="entry name" value="Dual-sp_phosphatase_cat-dom"/>
</dbReference>
<keyword evidence="22" id="KW-1185">Reference proteome</keyword>
<evidence type="ECO:0000259" key="20">
    <source>
        <dbReference type="PROSITE" id="PS51998"/>
    </source>
</evidence>
<evidence type="ECO:0000256" key="11">
    <source>
        <dbReference type="ARBA" id="ARBA00023203"/>
    </source>
</evidence>
<dbReference type="GO" id="GO:0005856">
    <property type="term" value="C:cytoskeleton"/>
    <property type="evidence" value="ECO:0007669"/>
    <property type="project" value="UniProtKB-SubCell"/>
</dbReference>
<evidence type="ECO:0000256" key="16">
    <source>
        <dbReference type="ARBA" id="ARBA00076772"/>
    </source>
</evidence>
<reference evidence="22" key="1">
    <citation type="submission" date="2018-06" db="EMBL/GenBank/DDBJ databases">
        <title>Genome assembly of Danube salmon.</title>
        <authorList>
            <person name="Macqueen D.J."/>
            <person name="Gundappa M.K."/>
        </authorList>
    </citation>
    <scope>NUCLEOTIDE SEQUENCE [LARGE SCALE GENOMIC DNA]</scope>
</reference>
<evidence type="ECO:0000256" key="9">
    <source>
        <dbReference type="ARBA" id="ARBA00022912"/>
    </source>
</evidence>
<dbReference type="Pfam" id="PF08766">
    <property type="entry name" value="DEK_C"/>
    <property type="match status" value="1"/>
</dbReference>
<dbReference type="Pfam" id="PF00782">
    <property type="entry name" value="DSPc"/>
    <property type="match status" value="1"/>
</dbReference>
<dbReference type="GO" id="GO:0032154">
    <property type="term" value="C:cleavage furrow"/>
    <property type="evidence" value="ECO:0007669"/>
    <property type="project" value="UniProtKB-SubCell"/>
</dbReference>
<evidence type="ECO:0000256" key="6">
    <source>
        <dbReference type="ARBA" id="ARBA00022490"/>
    </source>
</evidence>
<dbReference type="GO" id="GO:0004722">
    <property type="term" value="F:protein serine/threonine phosphatase activity"/>
    <property type="evidence" value="ECO:0007669"/>
    <property type="project" value="UniProtKB-EC"/>
</dbReference>
<dbReference type="InterPro" id="IPR043588">
    <property type="entry name" value="SSH-N"/>
</dbReference>
<dbReference type="GO" id="GO:0003779">
    <property type="term" value="F:actin binding"/>
    <property type="evidence" value="ECO:0007669"/>
    <property type="project" value="UniProtKB-KW"/>
</dbReference>